<dbReference type="PROSITE" id="PS50853">
    <property type="entry name" value="FN3"/>
    <property type="match status" value="3"/>
</dbReference>
<feature type="domain" description="Tyrosine-protein phosphatase" evidence="13">
    <location>
        <begin position="888"/>
        <end position="1150"/>
    </location>
</feature>
<dbReference type="InterPro" id="IPR016130">
    <property type="entry name" value="Tyr_Pase_AS"/>
</dbReference>
<feature type="domain" description="Fibronectin type-III" evidence="15">
    <location>
        <begin position="238"/>
        <end position="332"/>
    </location>
</feature>
<feature type="domain" description="Fibronectin type-III" evidence="15">
    <location>
        <begin position="49"/>
        <end position="139"/>
    </location>
</feature>
<dbReference type="Pfam" id="PF00102">
    <property type="entry name" value="Y_phosphatase"/>
    <property type="match status" value="2"/>
</dbReference>
<dbReference type="FunFam" id="3.90.190.10:FF:000062">
    <property type="entry name" value="Receptor-type tyrosine-protein phosphatase kappa"/>
    <property type="match status" value="1"/>
</dbReference>
<evidence type="ECO:0000256" key="1">
    <source>
        <dbReference type="ARBA" id="ARBA00004479"/>
    </source>
</evidence>
<evidence type="ECO:0000256" key="6">
    <source>
        <dbReference type="ARBA" id="ARBA00022912"/>
    </source>
</evidence>
<dbReference type="KEGG" id="aplc:110989565"/>
<evidence type="ECO:0000256" key="12">
    <source>
        <dbReference type="SAM" id="Phobius"/>
    </source>
</evidence>
<evidence type="ECO:0000256" key="3">
    <source>
        <dbReference type="ARBA" id="ARBA00022692"/>
    </source>
</evidence>
<dbReference type="Gene3D" id="3.90.190.10">
    <property type="entry name" value="Protein tyrosine phosphatase superfamily"/>
    <property type="match status" value="2"/>
</dbReference>
<feature type="domain" description="Fibronectin type-III" evidence="15">
    <location>
        <begin position="143"/>
        <end position="234"/>
    </location>
</feature>
<sequence>MCSGTNVTVISDLMANSMYRMRVKAFVDGNHGSAEEKDVTTSTREPSASPENVTLLVRNKRQLSFSWSPPPCGSRGGIITGYVYKLSGRGPTILDDTAFKSVTIPQLIPFTNYSFQVAANTSAGTGPYSEVVTGKTLEAEPTVPLNVAIQNVDDVSITVKWSEPDPPQGIITQYNVRYRRDGETKNKTDTDVTPLVYSIMSLDTNVTYYVQVQAETSVGAGPWSQEVNATTKIGIPGPVQNLRVKNTTETTITLDWNPPQNPKGHISHYIVSSKVFSSSDQYEKDEETAPPFTKDKLNPATAYELAVSAHNEKFEGDSASLVVFTKPQTNPPEPPQPLFYGNETTETTVTIGLSKPADGAQFVESYVVRVKTVSGSSVSKRDILIPDRFEDSPADYLAAELPSRNAPNKFVVGDTKLYGVYYNAPLETGAEYEIRTGSVSQGNETEAYVTYSTPLRVTVKKPGMSPGMSPAVIAAIVVVIVIIIVGVVVALVVYKRRRASHGMHQSDMGSDFPLNEKSLAVDSVEESQDSAVHHYTNDGAAVSDQPSQKQRRPLPKQRQNKSETKPAAEDKEAVEFVQPPPIRREDLAEYIRNKELSGDNGFLADYKSLPDGQLHPWTVASKPENKAKNRYVNVIAYDHSRVVLEPIEGDPHSDYVNACYINGYKSKGKYIASQGPNKASIKDIWRMVWQLGIDKIVMLTNPVENGKVKCLQYWADTGSTTISDIVVTTDKEDVFLDYTIRNFCIHEVGSEDGSRSVKQFHYTTWPDMKPPEYPAPVLNFLRLVNAHHNTGRTMVHCSAGVGRTGTFIALDVMLKQMQKEEQVDVFGFVYQMRQNRIKMVQTPDQYKFIFDALLAASVTGDTTYTTEGFRKKLAGLKKVQKGAKETGLQLQFANLTVLTASHGKKAVKSGEFPENKDKNRYPDFVPSDRSRPFLFTKAYDKDSDYINATFMPGYRKKNMYIGTQMPMPNTVSDFWRMVYDHKVPTIVMLNTFDANDKTMCRYWPEQGTIDFGPLLVELIGIKEYSGITERNFTLRNTKTKVLSEDVRRITQFQYHDWPSNEDVPRSVKGLLSLVELTQKQHDDKGPTAVHCMDGLGSTSVFCALMALVDQFKFEKAVDVFQAVHRLRMVNSNMMYSEGQFALCYDVVQTLLDSTSIYENVTPSNDSEI</sequence>
<evidence type="ECO:0000256" key="7">
    <source>
        <dbReference type="ARBA" id="ARBA00022989"/>
    </source>
</evidence>
<name>A0A8B8A1L4_ACAPL</name>
<feature type="compositionally biased region" description="Basic and acidic residues" evidence="11">
    <location>
        <begin position="560"/>
        <end position="574"/>
    </location>
</feature>
<dbReference type="SUPFAM" id="SSF49265">
    <property type="entry name" value="Fibronectin type III"/>
    <property type="match status" value="2"/>
</dbReference>
<dbReference type="FunFam" id="3.90.190.10:FF:000102">
    <property type="entry name" value="Receptor-type tyrosine-protein phosphatase"/>
    <property type="match status" value="1"/>
</dbReference>
<feature type="compositionally biased region" description="Basic residues" evidence="11">
    <location>
        <begin position="549"/>
        <end position="559"/>
    </location>
</feature>
<feature type="transmembrane region" description="Helical" evidence="12">
    <location>
        <begin position="471"/>
        <end position="494"/>
    </location>
</feature>
<dbReference type="SUPFAM" id="SSF52799">
    <property type="entry name" value="(Phosphotyrosine protein) phosphatases II"/>
    <property type="match status" value="2"/>
</dbReference>
<dbReference type="PANTHER" id="PTHR46957">
    <property type="entry name" value="CYTOKINE RECEPTOR"/>
    <property type="match status" value="1"/>
</dbReference>
<feature type="region of interest" description="Disordered" evidence="11">
    <location>
        <begin position="537"/>
        <end position="579"/>
    </location>
</feature>
<evidence type="ECO:0000259" key="14">
    <source>
        <dbReference type="PROSITE" id="PS50056"/>
    </source>
</evidence>
<dbReference type="SMART" id="SM00060">
    <property type="entry name" value="FN3"/>
    <property type="match status" value="4"/>
</dbReference>
<evidence type="ECO:0000313" key="17">
    <source>
        <dbReference type="RefSeq" id="XP_022109751.1"/>
    </source>
</evidence>
<dbReference type="InterPro" id="IPR003595">
    <property type="entry name" value="Tyr_Pase_cat"/>
</dbReference>
<dbReference type="Proteomes" id="UP000694845">
    <property type="component" value="Unplaced"/>
</dbReference>
<dbReference type="InterPro" id="IPR003961">
    <property type="entry name" value="FN3_dom"/>
</dbReference>
<dbReference type="GO" id="GO:0004725">
    <property type="term" value="F:protein tyrosine phosphatase activity"/>
    <property type="evidence" value="ECO:0007669"/>
    <property type="project" value="UniProtKB-EC"/>
</dbReference>
<dbReference type="Pfam" id="PF00041">
    <property type="entry name" value="fn3"/>
    <property type="match status" value="3"/>
</dbReference>
<keyword evidence="8 12" id="KW-0472">Membrane</keyword>
<keyword evidence="6" id="KW-0904">Protein phosphatase</keyword>
<keyword evidence="5" id="KW-0378">Hydrolase</keyword>
<dbReference type="GeneID" id="110989565"/>
<reference evidence="17" key="1">
    <citation type="submission" date="2025-08" db="UniProtKB">
        <authorList>
            <consortium name="RefSeq"/>
        </authorList>
    </citation>
    <scope>IDENTIFICATION</scope>
</reference>
<dbReference type="EC" id="3.1.3.48" evidence="2"/>
<evidence type="ECO:0000256" key="11">
    <source>
        <dbReference type="SAM" id="MobiDB-lite"/>
    </source>
</evidence>
<keyword evidence="7 12" id="KW-1133">Transmembrane helix</keyword>
<keyword evidence="9" id="KW-0325">Glycoprotein</keyword>
<dbReference type="CDD" id="cd00063">
    <property type="entry name" value="FN3"/>
    <property type="match status" value="3"/>
</dbReference>
<dbReference type="PROSITE" id="PS00383">
    <property type="entry name" value="TYR_PHOSPHATASE_1"/>
    <property type="match status" value="1"/>
</dbReference>
<feature type="domain" description="Tyrosine-protein phosphatase" evidence="13">
    <location>
        <begin position="602"/>
        <end position="856"/>
    </location>
</feature>
<evidence type="ECO:0000256" key="8">
    <source>
        <dbReference type="ARBA" id="ARBA00023136"/>
    </source>
</evidence>
<dbReference type="PROSITE" id="PS50056">
    <property type="entry name" value="TYR_PHOSPHATASE_2"/>
    <property type="match status" value="2"/>
</dbReference>
<dbReference type="InterPro" id="IPR029021">
    <property type="entry name" value="Prot-tyrosine_phosphatase-like"/>
</dbReference>
<accession>A0A8B8A1L4</accession>
<evidence type="ECO:0000256" key="5">
    <source>
        <dbReference type="ARBA" id="ARBA00022801"/>
    </source>
</evidence>
<dbReference type="RefSeq" id="XP_022109751.1">
    <property type="nucleotide sequence ID" value="XM_022254059.1"/>
</dbReference>
<dbReference type="SMART" id="SM00404">
    <property type="entry name" value="PTPc_motif"/>
    <property type="match status" value="2"/>
</dbReference>
<keyword evidence="3 12" id="KW-0812">Transmembrane</keyword>
<evidence type="ECO:0000259" key="15">
    <source>
        <dbReference type="PROSITE" id="PS50853"/>
    </source>
</evidence>
<dbReference type="SMART" id="SM00194">
    <property type="entry name" value="PTPc"/>
    <property type="match status" value="2"/>
</dbReference>
<evidence type="ECO:0000256" key="4">
    <source>
        <dbReference type="ARBA" id="ARBA00022729"/>
    </source>
</evidence>
<dbReference type="InterPro" id="IPR000387">
    <property type="entry name" value="Tyr_Pase_dom"/>
</dbReference>
<dbReference type="OrthoDB" id="6144703at2759"/>
<evidence type="ECO:0000256" key="9">
    <source>
        <dbReference type="ARBA" id="ARBA00023180"/>
    </source>
</evidence>
<organism evidence="16 17">
    <name type="scientific">Acanthaster planci</name>
    <name type="common">Crown-of-thorns starfish</name>
    <dbReference type="NCBI Taxonomy" id="133434"/>
    <lineage>
        <taxon>Eukaryota</taxon>
        <taxon>Metazoa</taxon>
        <taxon>Echinodermata</taxon>
        <taxon>Eleutherozoa</taxon>
        <taxon>Asterozoa</taxon>
        <taxon>Asteroidea</taxon>
        <taxon>Valvatacea</taxon>
        <taxon>Valvatida</taxon>
        <taxon>Acanthasteridae</taxon>
        <taxon>Acanthaster</taxon>
    </lineage>
</organism>
<proteinExistence type="predicted"/>
<evidence type="ECO:0000259" key="13">
    <source>
        <dbReference type="PROSITE" id="PS50055"/>
    </source>
</evidence>
<dbReference type="Gene3D" id="2.60.40.10">
    <property type="entry name" value="Immunoglobulins"/>
    <property type="match status" value="3"/>
</dbReference>
<evidence type="ECO:0000256" key="10">
    <source>
        <dbReference type="ARBA" id="ARBA00051722"/>
    </source>
</evidence>
<dbReference type="PANTHER" id="PTHR46957:SF6">
    <property type="entry name" value="PROTEIN-TYROSINE-PHOSPHATASE"/>
    <property type="match status" value="1"/>
</dbReference>
<dbReference type="InterPro" id="IPR013783">
    <property type="entry name" value="Ig-like_fold"/>
</dbReference>
<dbReference type="InterPro" id="IPR050713">
    <property type="entry name" value="RTP_Phos/Ushers"/>
</dbReference>
<comment type="catalytic activity">
    <reaction evidence="10">
        <text>O-phospho-L-tyrosyl-[protein] + H2O = L-tyrosyl-[protein] + phosphate</text>
        <dbReference type="Rhea" id="RHEA:10684"/>
        <dbReference type="Rhea" id="RHEA-COMP:10136"/>
        <dbReference type="Rhea" id="RHEA-COMP:20101"/>
        <dbReference type="ChEBI" id="CHEBI:15377"/>
        <dbReference type="ChEBI" id="CHEBI:43474"/>
        <dbReference type="ChEBI" id="CHEBI:46858"/>
        <dbReference type="ChEBI" id="CHEBI:61978"/>
        <dbReference type="EC" id="3.1.3.48"/>
    </reaction>
</comment>
<keyword evidence="4" id="KW-0732">Signal</keyword>
<gene>
    <name evidence="17" type="primary">LOC110989565</name>
</gene>
<dbReference type="InterPro" id="IPR036116">
    <property type="entry name" value="FN3_sf"/>
</dbReference>
<dbReference type="PRINTS" id="PR00700">
    <property type="entry name" value="PRTYPHPHTASE"/>
</dbReference>
<dbReference type="AlphaFoldDB" id="A0A8B8A1L4"/>
<feature type="domain" description="Tyrosine specific protein phosphatases" evidence="14">
    <location>
        <begin position="778"/>
        <end position="847"/>
    </location>
</feature>
<dbReference type="InterPro" id="IPR000242">
    <property type="entry name" value="PTP_cat"/>
</dbReference>
<evidence type="ECO:0000256" key="2">
    <source>
        <dbReference type="ARBA" id="ARBA00013064"/>
    </source>
</evidence>
<dbReference type="GO" id="GO:0016020">
    <property type="term" value="C:membrane"/>
    <property type="evidence" value="ECO:0007669"/>
    <property type="project" value="UniProtKB-SubCell"/>
</dbReference>
<protein>
    <recommendedName>
        <fullName evidence="2">protein-tyrosine-phosphatase</fullName>
        <ecNumber evidence="2">3.1.3.48</ecNumber>
    </recommendedName>
</protein>
<keyword evidence="16" id="KW-1185">Reference proteome</keyword>
<comment type="subcellular location">
    <subcellularLocation>
        <location evidence="1">Membrane</location>
        <topology evidence="1">Single-pass type I membrane protein</topology>
    </subcellularLocation>
</comment>
<evidence type="ECO:0000313" key="16">
    <source>
        <dbReference type="Proteomes" id="UP000694845"/>
    </source>
</evidence>
<feature type="domain" description="Tyrosine specific protein phosphatases" evidence="14">
    <location>
        <begin position="1068"/>
        <end position="1141"/>
    </location>
</feature>
<dbReference type="PROSITE" id="PS50055">
    <property type="entry name" value="TYR_PHOSPHATASE_PTP"/>
    <property type="match status" value="2"/>
</dbReference>